<dbReference type="SMART" id="SM00967">
    <property type="entry name" value="SpoU_sub_bind"/>
    <property type="match status" value="1"/>
</dbReference>
<feature type="domain" description="RNA 2-O ribose methyltransferase substrate binding" evidence="4">
    <location>
        <begin position="6"/>
        <end position="78"/>
    </location>
</feature>
<dbReference type="GO" id="GO:0008168">
    <property type="term" value="F:methyltransferase activity"/>
    <property type="evidence" value="ECO:0007669"/>
    <property type="project" value="UniProtKB-KW"/>
</dbReference>
<dbReference type="RefSeq" id="WP_307445258.1">
    <property type="nucleotide sequence ID" value="NZ_JAUSWP010000006.1"/>
</dbReference>
<name>A0ABU0NF21_9MOLU</name>
<dbReference type="PANTHER" id="PTHR46429">
    <property type="entry name" value="23S RRNA (GUANOSINE-2'-O-)-METHYLTRANSFERASE RLMB"/>
    <property type="match status" value="1"/>
</dbReference>
<dbReference type="SUPFAM" id="SSF75217">
    <property type="entry name" value="alpha/beta knot"/>
    <property type="match status" value="1"/>
</dbReference>
<gene>
    <name evidence="5" type="ORF">J2Z63_000653</name>
</gene>
<dbReference type="Pfam" id="PF00588">
    <property type="entry name" value="SpoU_methylase"/>
    <property type="match status" value="1"/>
</dbReference>
<dbReference type="InterPro" id="IPR029064">
    <property type="entry name" value="Ribosomal_eL30-like_sf"/>
</dbReference>
<dbReference type="InterPro" id="IPR029026">
    <property type="entry name" value="tRNA_m1G_MTases_N"/>
</dbReference>
<dbReference type="PANTHER" id="PTHR46429:SF1">
    <property type="entry name" value="23S RRNA (GUANOSINE-2'-O-)-METHYLTRANSFERASE RLMB"/>
    <property type="match status" value="1"/>
</dbReference>
<keyword evidence="6" id="KW-1185">Reference proteome</keyword>
<dbReference type="SUPFAM" id="SSF55315">
    <property type="entry name" value="L30e-like"/>
    <property type="match status" value="1"/>
</dbReference>
<dbReference type="EC" id="2.1.1.185" evidence="5"/>
<dbReference type="CDD" id="cd18103">
    <property type="entry name" value="SpoU-like_RlmB"/>
    <property type="match status" value="1"/>
</dbReference>
<comment type="caution">
    <text evidence="5">The sequence shown here is derived from an EMBL/GenBank/DDBJ whole genome shotgun (WGS) entry which is preliminary data.</text>
</comment>
<dbReference type="InterPro" id="IPR004441">
    <property type="entry name" value="rRNA_MeTrfase_TrmH"/>
</dbReference>
<evidence type="ECO:0000256" key="1">
    <source>
        <dbReference type="ARBA" id="ARBA00007228"/>
    </source>
</evidence>
<evidence type="ECO:0000256" key="2">
    <source>
        <dbReference type="ARBA" id="ARBA00022603"/>
    </source>
</evidence>
<keyword evidence="2 5" id="KW-0489">Methyltransferase</keyword>
<dbReference type="GO" id="GO:0032259">
    <property type="term" value="P:methylation"/>
    <property type="evidence" value="ECO:0007669"/>
    <property type="project" value="UniProtKB-KW"/>
</dbReference>
<accession>A0ABU0NF21</accession>
<protein>
    <submittedName>
        <fullName evidence="5">23S rRNA (Guanosine2251-2'-O)-methyltransferase</fullName>
        <ecNumber evidence="5">2.1.1.185</ecNumber>
    </submittedName>
</protein>
<dbReference type="InterPro" id="IPR029028">
    <property type="entry name" value="Alpha/beta_knot_MTases"/>
</dbReference>
<evidence type="ECO:0000313" key="6">
    <source>
        <dbReference type="Proteomes" id="UP001236620"/>
    </source>
</evidence>
<keyword evidence="3 5" id="KW-0808">Transferase</keyword>
<dbReference type="Gene3D" id="3.40.1280.10">
    <property type="match status" value="1"/>
</dbReference>
<dbReference type="Pfam" id="PF08032">
    <property type="entry name" value="SpoU_sub_bind"/>
    <property type="match status" value="1"/>
</dbReference>
<comment type="similarity">
    <text evidence="1">Belongs to the class IV-like SAM-binding methyltransferase superfamily. RNA methyltransferase TrmH family.</text>
</comment>
<dbReference type="Gene3D" id="3.30.1330.30">
    <property type="match status" value="1"/>
</dbReference>
<dbReference type="InterPro" id="IPR013123">
    <property type="entry name" value="SpoU_subst-bd"/>
</dbReference>
<organism evidence="5 6">
    <name type="scientific">Mycoplasma yeatsii</name>
    <dbReference type="NCBI Taxonomy" id="51365"/>
    <lineage>
        <taxon>Bacteria</taxon>
        <taxon>Bacillati</taxon>
        <taxon>Mycoplasmatota</taxon>
        <taxon>Mollicutes</taxon>
        <taxon>Mycoplasmataceae</taxon>
        <taxon>Mycoplasma</taxon>
    </lineage>
</organism>
<dbReference type="NCBIfam" id="TIGR00186">
    <property type="entry name" value="rRNA_methyl_3"/>
    <property type="match status" value="1"/>
</dbReference>
<dbReference type="Proteomes" id="UP001236620">
    <property type="component" value="Unassembled WGS sequence"/>
</dbReference>
<dbReference type="EMBL" id="JAUSWP010000006">
    <property type="protein sequence ID" value="MDQ0568005.1"/>
    <property type="molecule type" value="Genomic_DNA"/>
</dbReference>
<evidence type="ECO:0000256" key="3">
    <source>
        <dbReference type="ARBA" id="ARBA00022679"/>
    </source>
</evidence>
<reference evidence="5" key="1">
    <citation type="submission" date="2023-07" db="EMBL/GenBank/DDBJ databases">
        <title>Genomic Encyclopedia of Type Strains, Phase IV (KMG-IV): sequencing the most valuable type-strain genomes for metagenomic binning, comparative biology and taxonomic classification.</title>
        <authorList>
            <person name="Goeker M."/>
        </authorList>
    </citation>
    <scope>NUCLEOTIDE SEQUENCE [LARGE SCALE GENOMIC DNA]</scope>
    <source>
        <strain evidence="5">DSM 22019</strain>
    </source>
</reference>
<evidence type="ECO:0000259" key="4">
    <source>
        <dbReference type="SMART" id="SM00967"/>
    </source>
</evidence>
<sequence>MEKKNLIYGRHVVLEFLNKHQNMVKTIWTKDLSYLNSINLNKSKIQVIKSTDQKLEKMFDEYVNHQGIVAEIKEFNYTPFSELLDFVNQQEKSFILMLDQIHDSYNFGAIIRSAVLLGVDGIVILDRKQVQVNPTVVKTSSGTAYDIKICKVNNLSNAISQLKDNNFWVYSTNLNSDSVDMRKVNFANKTVLVIGNEQKGVSSLVTKNSDVNIYIPSNKTIDSFNASVASSIICYEIANKLEKLS</sequence>
<evidence type="ECO:0000313" key="5">
    <source>
        <dbReference type="EMBL" id="MDQ0568005.1"/>
    </source>
</evidence>
<dbReference type="InterPro" id="IPR001537">
    <property type="entry name" value="SpoU_MeTrfase"/>
</dbReference>
<proteinExistence type="inferred from homology"/>